<accession>A0A7Y9UKA0</accession>
<dbReference type="PROSITE" id="PS51318">
    <property type="entry name" value="TAT"/>
    <property type="match status" value="1"/>
</dbReference>
<proteinExistence type="predicted"/>
<evidence type="ECO:0000313" key="3">
    <source>
        <dbReference type="Proteomes" id="UP000544110"/>
    </source>
</evidence>
<dbReference type="PANTHER" id="PTHR35399:SF2">
    <property type="entry name" value="DUF839 DOMAIN-CONTAINING PROTEIN"/>
    <property type="match status" value="1"/>
</dbReference>
<dbReference type="InterPro" id="IPR006311">
    <property type="entry name" value="TAT_signal"/>
</dbReference>
<name>A0A7Y9UKA0_9ACTN</name>
<sequence length="695" mass="74436">MTLTPSRPTGRPLLPLLNRGPHGSRSHLTCASRCGNACDKPVPNTTGHPHVSEAITSLVERRSVLRGGAALGGALVLGGISAHATSAAAAPGVAAADPRVQASLARTSFAPVRPNVRDAVVVPDGFRSQVVVRWGDKVAKGAPDFDVRRLTPAGARQQFGYNCDYVGLVPLTGKAGRGGKRALLVVNHEYTTGELMFPEGVYDEATRKRIEMAYHGMSVVEVVRGATPGSWKRVNVRSTTYNRRVHDGTEFRLSGPAAGHERLRTTADPSGTRVLGTLNNCAGGLTPWGTVLSGEENFNQYFDASGELDPRYTESYARYGISGGDRGWSEVDPRFDLTREPHEPFRFGWVVELDPLDPKGAPVKHTMLGRFKHEGANVAIARDGRAVAYMGDDERGDYLYKFVSKGKVSKGQSRKARAANKRLLSAGTLYVARLTGDGLEDGDYDGSGEWIPLCSDTQSFVEGMSVAEVLLDTRLAADKVAPTRMDRPEDVEANPVNGKVYAALTNNSRRGAAFPVDEANPVATSMVRESLGAPLTPASGNRNGYVLELSPIGGHGGRTFSWDLFLVCGDPDAPETRFGGVDKSRVSPISCPDNVAFDRAGNLWVSTDGNVLGSNDGVFRVPVAGEDRGLVRQFLTVPRGAEACGPFLTTDDLSLFVAVQHPGEVDGATFASPASTWPHTDDFPRPSVVVAFRDR</sequence>
<comment type="caution">
    <text evidence="2">The sequence shown here is derived from an EMBL/GenBank/DDBJ whole genome shotgun (WGS) entry which is preliminary data.</text>
</comment>
<dbReference type="SUPFAM" id="SSF101898">
    <property type="entry name" value="NHL repeat"/>
    <property type="match status" value="1"/>
</dbReference>
<evidence type="ECO:0000256" key="1">
    <source>
        <dbReference type="SAM" id="MobiDB-lite"/>
    </source>
</evidence>
<gene>
    <name evidence="2" type="ORF">BJ989_000046</name>
</gene>
<dbReference type="InterPro" id="IPR008557">
    <property type="entry name" value="PhoX"/>
</dbReference>
<reference evidence="2 3" key="1">
    <citation type="submission" date="2020-07" db="EMBL/GenBank/DDBJ databases">
        <title>Sequencing the genomes of 1000 actinobacteria strains.</title>
        <authorList>
            <person name="Klenk H.-P."/>
        </authorList>
    </citation>
    <scope>NUCLEOTIDE SEQUENCE [LARGE SCALE GENOMIC DNA]</scope>
    <source>
        <strain evidence="2 3">DSM 24552</strain>
    </source>
</reference>
<keyword evidence="3" id="KW-1185">Reference proteome</keyword>
<protein>
    <recommendedName>
        <fullName evidence="4">Phosphatase</fullName>
    </recommendedName>
</protein>
<dbReference type="Pfam" id="PF05787">
    <property type="entry name" value="PhoX"/>
    <property type="match status" value="1"/>
</dbReference>
<dbReference type="PANTHER" id="PTHR35399">
    <property type="entry name" value="SLR8030 PROTEIN"/>
    <property type="match status" value="1"/>
</dbReference>
<evidence type="ECO:0008006" key="4">
    <source>
        <dbReference type="Google" id="ProtNLM"/>
    </source>
</evidence>
<feature type="region of interest" description="Disordered" evidence="1">
    <location>
        <begin position="1"/>
        <end position="22"/>
    </location>
</feature>
<dbReference type="AlphaFoldDB" id="A0A7Y9UKA0"/>
<dbReference type="EMBL" id="JACCAC010000001">
    <property type="protein sequence ID" value="NYG53742.1"/>
    <property type="molecule type" value="Genomic_DNA"/>
</dbReference>
<dbReference type="RefSeq" id="WP_179516514.1">
    <property type="nucleotide sequence ID" value="NZ_JACCAC010000001.1"/>
</dbReference>
<organism evidence="2 3">
    <name type="scientific">Nocardioides perillae</name>
    <dbReference type="NCBI Taxonomy" id="1119534"/>
    <lineage>
        <taxon>Bacteria</taxon>
        <taxon>Bacillati</taxon>
        <taxon>Actinomycetota</taxon>
        <taxon>Actinomycetes</taxon>
        <taxon>Propionibacteriales</taxon>
        <taxon>Nocardioidaceae</taxon>
        <taxon>Nocardioides</taxon>
    </lineage>
</organism>
<evidence type="ECO:0000313" key="2">
    <source>
        <dbReference type="EMBL" id="NYG53742.1"/>
    </source>
</evidence>
<dbReference type="Proteomes" id="UP000544110">
    <property type="component" value="Unassembled WGS sequence"/>
</dbReference>